<reference evidence="1 2" key="1">
    <citation type="journal article" date="2021" name="bioRxiv">
        <title>The Gossypium anomalum genome as a resource for cotton improvement and evolutionary analysis of hybrid incompatibility.</title>
        <authorList>
            <person name="Grover C.E."/>
            <person name="Yuan D."/>
            <person name="Arick M.A."/>
            <person name="Miller E.R."/>
            <person name="Hu G."/>
            <person name="Peterson D.G."/>
            <person name="Wendel J.F."/>
            <person name="Udall J.A."/>
        </authorList>
    </citation>
    <scope>NUCLEOTIDE SEQUENCE [LARGE SCALE GENOMIC DNA]</scope>
    <source>
        <strain evidence="1">JFW-Udall</strain>
        <tissue evidence="1">Leaf</tissue>
    </source>
</reference>
<dbReference type="Proteomes" id="UP000701853">
    <property type="component" value="Chromosome 9"/>
</dbReference>
<evidence type="ECO:0000313" key="2">
    <source>
        <dbReference type="Proteomes" id="UP000701853"/>
    </source>
</evidence>
<dbReference type="AlphaFoldDB" id="A0A8J6CQ32"/>
<dbReference type="PROSITE" id="PS00514">
    <property type="entry name" value="FIBRINOGEN_C_1"/>
    <property type="match status" value="1"/>
</dbReference>
<gene>
    <name evidence="1" type="ORF">CXB51_022127</name>
</gene>
<sequence>MYLALTPGVQNQGQGCVRTTTNGRWWLMVCDRAVRNGLLLEGVRALGSTGLRGQLMLFRQHQAGTGGGGDDSSDEVGSG</sequence>
<comment type="caution">
    <text evidence="1">The sequence shown here is derived from an EMBL/GenBank/DDBJ whole genome shotgun (WGS) entry which is preliminary data.</text>
</comment>
<keyword evidence="2" id="KW-1185">Reference proteome</keyword>
<accession>A0A8J6CQ32</accession>
<dbReference type="EMBL" id="JAHUZN010000009">
    <property type="protein sequence ID" value="KAG8483217.1"/>
    <property type="molecule type" value="Genomic_DNA"/>
</dbReference>
<dbReference type="InterPro" id="IPR020837">
    <property type="entry name" value="Fibrinogen_CS"/>
</dbReference>
<organism evidence="1 2">
    <name type="scientific">Gossypium anomalum</name>
    <dbReference type="NCBI Taxonomy" id="47600"/>
    <lineage>
        <taxon>Eukaryota</taxon>
        <taxon>Viridiplantae</taxon>
        <taxon>Streptophyta</taxon>
        <taxon>Embryophyta</taxon>
        <taxon>Tracheophyta</taxon>
        <taxon>Spermatophyta</taxon>
        <taxon>Magnoliopsida</taxon>
        <taxon>eudicotyledons</taxon>
        <taxon>Gunneridae</taxon>
        <taxon>Pentapetalae</taxon>
        <taxon>rosids</taxon>
        <taxon>malvids</taxon>
        <taxon>Malvales</taxon>
        <taxon>Malvaceae</taxon>
        <taxon>Malvoideae</taxon>
        <taxon>Gossypium</taxon>
    </lineage>
</organism>
<proteinExistence type="predicted"/>
<protein>
    <submittedName>
        <fullName evidence="1">Uncharacterized protein</fullName>
    </submittedName>
</protein>
<name>A0A8J6CQ32_9ROSI</name>
<evidence type="ECO:0000313" key="1">
    <source>
        <dbReference type="EMBL" id="KAG8483217.1"/>
    </source>
</evidence>